<dbReference type="InterPro" id="IPR023935">
    <property type="entry name" value="Rep_factor-C_lsu"/>
</dbReference>
<dbReference type="Proteomes" id="UP000011575">
    <property type="component" value="Unassembled WGS sequence"/>
</dbReference>
<sequence>MADWTEKYRPSTLSEVRGNDKARDAFATWARSWDDHREAVVLHGSPGVGKTSAAHALANDMGWETVELNASDQRTADVIERFAGRAARNATLGGSAAGGGAAGGDTASRQLVILDEADNIHGNYDRGGASAITELVKESGQPIVLIANEFYDMSRGLRNATQEIEFRDVSARSIVPVLRDVCRKEGIEFEPDALQRIAERNRGDLRGAINDLQAATEGRDSIAVEDVVTGDRDKALGLFPFLDAVLKEESAEEALQSAYAVDETPDDLTKWVENNVLDVYDPMEAVRAYDFLANADVWLGRVRATQNYSYWRYATDNAAAGVAAARDGTKGGWTRYGRPQFWASSDATADEVVGRIAAASGCSIATARREVLPFLQTVTHHCKPRDLTVAMAAAYDLDEAGVSFVTGSGETTNKVESIVADAQARRDQLIEDNADGAFAGVAREAVDNGSKSDPTEPESPDGTSDDEEHSEAENGDDGSEDDGQAGLSDFL</sequence>
<dbReference type="GO" id="GO:0006260">
    <property type="term" value="P:DNA replication"/>
    <property type="evidence" value="ECO:0007669"/>
    <property type="project" value="UniProtKB-UniRule"/>
</dbReference>
<evidence type="ECO:0000256" key="2">
    <source>
        <dbReference type="ARBA" id="ARBA00014793"/>
    </source>
</evidence>
<dbReference type="AlphaFoldDB" id="M0PBY9"/>
<keyword evidence="5 7" id="KW-0067">ATP-binding</keyword>
<gene>
    <name evidence="7" type="primary">rfcL</name>
    <name evidence="10" type="ORF">C461_07334</name>
</gene>
<dbReference type="SMART" id="SM00382">
    <property type="entry name" value="AAA"/>
    <property type="match status" value="1"/>
</dbReference>
<dbReference type="PANTHER" id="PTHR23389">
    <property type="entry name" value="CHROMOSOME TRANSMISSION FIDELITY FACTOR 18"/>
    <property type="match status" value="1"/>
</dbReference>
<dbReference type="GO" id="GO:0016887">
    <property type="term" value="F:ATP hydrolysis activity"/>
    <property type="evidence" value="ECO:0007669"/>
    <property type="project" value="InterPro"/>
</dbReference>
<dbReference type="InterPro" id="IPR003593">
    <property type="entry name" value="AAA+_ATPase"/>
</dbReference>
<feature type="region of interest" description="Disordered" evidence="8">
    <location>
        <begin position="441"/>
        <end position="491"/>
    </location>
</feature>
<feature type="domain" description="AAA+ ATPase" evidence="9">
    <location>
        <begin position="36"/>
        <end position="180"/>
    </location>
</feature>
<organism evidence="10 11">
    <name type="scientific">Halorubrum aidingense JCM 13560</name>
    <dbReference type="NCBI Taxonomy" id="1230454"/>
    <lineage>
        <taxon>Archaea</taxon>
        <taxon>Methanobacteriati</taxon>
        <taxon>Methanobacteriota</taxon>
        <taxon>Stenosarchaea group</taxon>
        <taxon>Halobacteria</taxon>
        <taxon>Halobacteriales</taxon>
        <taxon>Haloferacaceae</taxon>
        <taxon>Halorubrum</taxon>
    </lineage>
</organism>
<dbReference type="GO" id="GO:0003689">
    <property type="term" value="F:DNA clamp loader activity"/>
    <property type="evidence" value="ECO:0007669"/>
    <property type="project" value="UniProtKB-UniRule"/>
</dbReference>
<feature type="compositionally biased region" description="Acidic residues" evidence="8">
    <location>
        <begin position="455"/>
        <end position="483"/>
    </location>
</feature>
<evidence type="ECO:0000256" key="4">
    <source>
        <dbReference type="ARBA" id="ARBA00022741"/>
    </source>
</evidence>
<dbReference type="RefSeq" id="WP_007999962.1">
    <property type="nucleotide sequence ID" value="NZ_AOJI01000022.1"/>
</dbReference>
<keyword evidence="3 7" id="KW-0235">DNA replication</keyword>
<dbReference type="Gene3D" id="3.40.50.300">
    <property type="entry name" value="P-loop containing nucleotide triphosphate hydrolases"/>
    <property type="match status" value="1"/>
</dbReference>
<dbReference type="InterPro" id="IPR027417">
    <property type="entry name" value="P-loop_NTPase"/>
</dbReference>
<dbReference type="GO" id="GO:0005524">
    <property type="term" value="F:ATP binding"/>
    <property type="evidence" value="ECO:0007669"/>
    <property type="project" value="UniProtKB-UniRule"/>
</dbReference>
<feature type="binding site" evidence="7">
    <location>
        <begin position="44"/>
        <end position="51"/>
    </location>
    <ligand>
        <name>ATP</name>
        <dbReference type="ChEBI" id="CHEBI:30616"/>
    </ligand>
</feature>
<evidence type="ECO:0000259" key="9">
    <source>
        <dbReference type="SMART" id="SM00382"/>
    </source>
</evidence>
<evidence type="ECO:0000256" key="8">
    <source>
        <dbReference type="SAM" id="MobiDB-lite"/>
    </source>
</evidence>
<comment type="caution">
    <text evidence="10">The sequence shown here is derived from an EMBL/GenBank/DDBJ whole genome shotgun (WGS) entry which is preliminary data.</text>
</comment>
<evidence type="ECO:0000256" key="3">
    <source>
        <dbReference type="ARBA" id="ARBA00022705"/>
    </source>
</evidence>
<reference evidence="10 11" key="1">
    <citation type="journal article" date="2014" name="PLoS Genet.">
        <title>Phylogenetically driven sequencing of extremely halophilic archaea reveals strategies for static and dynamic osmo-response.</title>
        <authorList>
            <person name="Becker E.A."/>
            <person name="Seitzer P.M."/>
            <person name="Tritt A."/>
            <person name="Larsen D."/>
            <person name="Krusor M."/>
            <person name="Yao A.I."/>
            <person name="Wu D."/>
            <person name="Madern D."/>
            <person name="Eisen J.A."/>
            <person name="Darling A.E."/>
            <person name="Facciotti M.T."/>
        </authorList>
    </citation>
    <scope>NUCLEOTIDE SEQUENCE [LARGE SCALE GENOMIC DNA]</scope>
    <source>
        <strain evidence="10 11">JCM 13560</strain>
    </source>
</reference>
<dbReference type="InterPro" id="IPR003959">
    <property type="entry name" value="ATPase_AAA_core"/>
</dbReference>
<evidence type="ECO:0000256" key="6">
    <source>
        <dbReference type="ARBA" id="ARBA00032141"/>
    </source>
</evidence>
<dbReference type="CDD" id="cd18140">
    <property type="entry name" value="HLD_clamp_RFC"/>
    <property type="match status" value="1"/>
</dbReference>
<name>M0PBY9_9EURY</name>
<dbReference type="Pfam" id="PF00004">
    <property type="entry name" value="AAA"/>
    <property type="match status" value="1"/>
</dbReference>
<dbReference type="Pfam" id="PF21960">
    <property type="entry name" value="RCF1-5-like_lid"/>
    <property type="match status" value="1"/>
</dbReference>
<comment type="function">
    <text evidence="7">Part of the RFC clamp loader complex which loads the PCNA sliding clamp onto DNA.</text>
</comment>
<accession>M0PBY9</accession>
<dbReference type="EMBL" id="AOJI01000022">
    <property type="protein sequence ID" value="EMA67521.1"/>
    <property type="molecule type" value="Genomic_DNA"/>
</dbReference>
<proteinExistence type="inferred from homology"/>
<dbReference type="Gene3D" id="1.10.8.60">
    <property type="match status" value="1"/>
</dbReference>
<dbReference type="PANTHER" id="PTHR23389:SF6">
    <property type="entry name" value="REPLICATION FACTOR C SUBUNIT 1"/>
    <property type="match status" value="1"/>
</dbReference>
<dbReference type="PATRIC" id="fig|1230454.4.peg.1483"/>
<evidence type="ECO:0000256" key="1">
    <source>
        <dbReference type="ARBA" id="ARBA00006878"/>
    </source>
</evidence>
<keyword evidence="11" id="KW-1185">Reference proteome</keyword>
<evidence type="ECO:0000256" key="7">
    <source>
        <dbReference type="HAMAP-Rule" id="MF_01508"/>
    </source>
</evidence>
<dbReference type="CDD" id="cd00009">
    <property type="entry name" value="AAA"/>
    <property type="match status" value="1"/>
</dbReference>
<comment type="similarity">
    <text evidence="1 7">Belongs to the activator 1 small subunits family. RfcL subfamily.</text>
</comment>
<dbReference type="NCBIfam" id="NF003229">
    <property type="entry name" value="PRK04195.1-5"/>
    <property type="match status" value="1"/>
</dbReference>
<dbReference type="NCBIfam" id="NF003228">
    <property type="entry name" value="PRK04195.1-4"/>
    <property type="match status" value="1"/>
</dbReference>
<evidence type="ECO:0000313" key="10">
    <source>
        <dbReference type="EMBL" id="EMA67521.1"/>
    </source>
</evidence>
<keyword evidence="4 7" id="KW-0547">Nucleotide-binding</keyword>
<dbReference type="InterPro" id="IPR047854">
    <property type="entry name" value="RFC_lid"/>
</dbReference>
<evidence type="ECO:0000313" key="11">
    <source>
        <dbReference type="Proteomes" id="UP000011575"/>
    </source>
</evidence>
<dbReference type="OrthoDB" id="8658at2157"/>
<dbReference type="HAMAP" id="MF_01508">
    <property type="entry name" value="RfcL"/>
    <property type="match status" value="1"/>
</dbReference>
<dbReference type="STRING" id="1230454.C461_07334"/>
<evidence type="ECO:0000256" key="5">
    <source>
        <dbReference type="ARBA" id="ARBA00022840"/>
    </source>
</evidence>
<dbReference type="SUPFAM" id="SSF52540">
    <property type="entry name" value="P-loop containing nucleoside triphosphate hydrolases"/>
    <property type="match status" value="1"/>
</dbReference>
<protein>
    <recommendedName>
        <fullName evidence="2 7">Replication factor C large subunit</fullName>
        <shortName evidence="7">RFC large subunit</shortName>
    </recommendedName>
    <alternativeName>
        <fullName evidence="6 7">Clamp loader large subunit</fullName>
    </alternativeName>
</protein>
<comment type="subunit">
    <text evidence="7">Heteromultimer composed of small subunits (RfcS) and large subunits (RfcL).</text>
</comment>